<dbReference type="GO" id="GO:0003729">
    <property type="term" value="F:mRNA binding"/>
    <property type="evidence" value="ECO:0007669"/>
    <property type="project" value="TreeGrafter"/>
</dbReference>
<keyword evidence="6" id="KW-1185">Reference proteome</keyword>
<dbReference type="Proteomes" id="UP001443914">
    <property type="component" value="Unassembled WGS sequence"/>
</dbReference>
<dbReference type="GO" id="GO:0032259">
    <property type="term" value="P:methylation"/>
    <property type="evidence" value="ECO:0007669"/>
    <property type="project" value="InterPro"/>
</dbReference>
<feature type="region of interest" description="Disordered" evidence="4">
    <location>
        <begin position="1081"/>
        <end position="1147"/>
    </location>
</feature>
<feature type="region of interest" description="Disordered" evidence="4">
    <location>
        <begin position="728"/>
        <end position="791"/>
    </location>
</feature>
<feature type="compositionally biased region" description="Polar residues" evidence="4">
    <location>
        <begin position="745"/>
        <end position="760"/>
    </location>
</feature>
<comment type="similarity">
    <text evidence="3">Belongs to the MT-A70-like family.</text>
</comment>
<reference evidence="5 6" key="1">
    <citation type="submission" date="2024-03" db="EMBL/GenBank/DDBJ databases">
        <title>WGS assembly of Saponaria officinalis var. Norfolk2.</title>
        <authorList>
            <person name="Jenkins J."/>
            <person name="Shu S."/>
            <person name="Grimwood J."/>
            <person name="Barry K."/>
            <person name="Goodstein D."/>
            <person name="Schmutz J."/>
            <person name="Leebens-Mack J."/>
            <person name="Osbourn A."/>
        </authorList>
    </citation>
    <scope>NUCLEOTIDE SEQUENCE [LARGE SCALE GENOMIC DNA]</scope>
    <source>
        <strain evidence="6">cv. Norfolk2</strain>
        <strain evidence="5">JIC</strain>
        <tissue evidence="5">Leaf</tissue>
    </source>
</reference>
<keyword evidence="2" id="KW-0539">Nucleus</keyword>
<organism evidence="5 6">
    <name type="scientific">Saponaria officinalis</name>
    <name type="common">Common soapwort</name>
    <name type="synonym">Lychnis saponaria</name>
    <dbReference type="NCBI Taxonomy" id="3572"/>
    <lineage>
        <taxon>Eukaryota</taxon>
        <taxon>Viridiplantae</taxon>
        <taxon>Streptophyta</taxon>
        <taxon>Embryophyta</taxon>
        <taxon>Tracheophyta</taxon>
        <taxon>Spermatophyta</taxon>
        <taxon>Magnoliopsida</taxon>
        <taxon>eudicotyledons</taxon>
        <taxon>Gunneridae</taxon>
        <taxon>Pentapetalae</taxon>
        <taxon>Caryophyllales</taxon>
        <taxon>Caryophyllaceae</taxon>
        <taxon>Caryophylleae</taxon>
        <taxon>Saponaria</taxon>
    </lineage>
</organism>
<evidence type="ECO:0000256" key="2">
    <source>
        <dbReference type="ARBA" id="ARBA00023242"/>
    </source>
</evidence>
<feature type="region of interest" description="Disordered" evidence="4">
    <location>
        <begin position="562"/>
        <end position="671"/>
    </location>
</feature>
<feature type="compositionally biased region" description="Basic and acidic residues" evidence="4">
    <location>
        <begin position="273"/>
        <end position="336"/>
    </location>
</feature>
<dbReference type="InterPro" id="IPR007757">
    <property type="entry name" value="MT-A70-like"/>
</dbReference>
<dbReference type="PANTHER" id="PTHR13107:SF0">
    <property type="entry name" value="N6-ADENOSINE-METHYLTRANSFERASE NON-CATALYTIC SUBUNIT"/>
    <property type="match status" value="1"/>
</dbReference>
<dbReference type="GO" id="GO:0005634">
    <property type="term" value="C:nucleus"/>
    <property type="evidence" value="ECO:0007669"/>
    <property type="project" value="UniProtKB-SubCell"/>
</dbReference>
<dbReference type="GO" id="GO:0008168">
    <property type="term" value="F:methyltransferase activity"/>
    <property type="evidence" value="ECO:0007669"/>
    <property type="project" value="InterPro"/>
</dbReference>
<dbReference type="PANTHER" id="PTHR13107">
    <property type="entry name" value="N6-ADENOSINE-METHYLTRANSFERASE NON-CATALYTIC SUBUNIT"/>
    <property type="match status" value="1"/>
</dbReference>
<dbReference type="EMBL" id="JBDFQZ010000002">
    <property type="protein sequence ID" value="KAK9749421.1"/>
    <property type="molecule type" value="Genomic_DNA"/>
</dbReference>
<feature type="compositionally biased region" description="Basic and acidic residues" evidence="4">
    <location>
        <begin position="203"/>
        <end position="222"/>
    </location>
</feature>
<feature type="compositionally biased region" description="Basic and acidic residues" evidence="4">
    <location>
        <begin position="427"/>
        <end position="454"/>
    </location>
</feature>
<dbReference type="InterPro" id="IPR029063">
    <property type="entry name" value="SAM-dependent_MTases_sf"/>
</dbReference>
<dbReference type="EMBL" id="JBDFQZ010000002">
    <property type="protein sequence ID" value="KAK9749424.1"/>
    <property type="molecule type" value="Genomic_DNA"/>
</dbReference>
<evidence type="ECO:0000313" key="6">
    <source>
        <dbReference type="Proteomes" id="UP001443914"/>
    </source>
</evidence>
<feature type="compositionally biased region" description="Polar residues" evidence="4">
    <location>
        <begin position="1095"/>
        <end position="1119"/>
    </location>
</feature>
<feature type="compositionally biased region" description="Basic and acidic residues" evidence="4">
    <location>
        <begin position="254"/>
        <end position="263"/>
    </location>
</feature>
<feature type="compositionally biased region" description="Basic and acidic residues" evidence="4">
    <location>
        <begin position="66"/>
        <end position="75"/>
    </location>
</feature>
<protein>
    <recommendedName>
        <fullName evidence="7">Methyltransferase-like protein 1</fullName>
    </recommendedName>
</protein>
<comment type="subcellular location">
    <subcellularLocation>
        <location evidence="1">Nucleus</location>
    </subcellularLocation>
</comment>
<dbReference type="PROSITE" id="PS51143">
    <property type="entry name" value="MT_A70"/>
    <property type="match status" value="1"/>
</dbReference>
<dbReference type="EMBL" id="JBDFQZ010000002">
    <property type="protein sequence ID" value="KAK9749423.1"/>
    <property type="molecule type" value="Genomic_DNA"/>
</dbReference>
<dbReference type="GO" id="GO:0036396">
    <property type="term" value="C:RNA N6-methyladenosine methyltransferase complex"/>
    <property type="evidence" value="ECO:0007669"/>
    <property type="project" value="TreeGrafter"/>
</dbReference>
<evidence type="ECO:0000256" key="1">
    <source>
        <dbReference type="ARBA" id="ARBA00004123"/>
    </source>
</evidence>
<evidence type="ECO:0000256" key="3">
    <source>
        <dbReference type="PROSITE-ProRule" id="PRU00489"/>
    </source>
</evidence>
<feature type="compositionally biased region" description="Basic and acidic residues" evidence="4">
    <location>
        <begin position="345"/>
        <end position="420"/>
    </location>
</feature>
<feature type="compositionally biased region" description="Low complexity" evidence="4">
    <location>
        <begin position="614"/>
        <end position="624"/>
    </location>
</feature>
<gene>
    <name evidence="5" type="ORF">RND81_02G124500</name>
</gene>
<proteinExistence type="inferred from homology"/>
<feature type="region of interest" description="Disordered" evidence="4">
    <location>
        <begin position="1"/>
        <end position="454"/>
    </location>
</feature>
<evidence type="ECO:0000313" key="5">
    <source>
        <dbReference type="EMBL" id="KAK9749424.1"/>
    </source>
</evidence>
<feature type="compositionally biased region" description="Basic and acidic residues" evidence="4">
    <location>
        <begin position="155"/>
        <end position="195"/>
    </location>
</feature>
<feature type="compositionally biased region" description="Basic and acidic residues" evidence="4">
    <location>
        <begin position="519"/>
        <end position="535"/>
    </location>
</feature>
<dbReference type="SUPFAM" id="SSF53335">
    <property type="entry name" value="S-adenosyl-L-methionine-dependent methyltransferases"/>
    <property type="match status" value="1"/>
</dbReference>
<comment type="caution">
    <text evidence="5">The sequence shown here is derived from an EMBL/GenBank/DDBJ whole genome shotgun (WGS) entry which is preliminary data.</text>
</comment>
<feature type="region of interest" description="Disordered" evidence="4">
    <location>
        <begin position="508"/>
        <end position="547"/>
    </location>
</feature>
<dbReference type="Pfam" id="PF05063">
    <property type="entry name" value="MT-A70"/>
    <property type="match status" value="1"/>
</dbReference>
<accession>A0AAW1MWF5</accession>
<evidence type="ECO:0000256" key="4">
    <source>
        <dbReference type="SAM" id="MobiDB-lite"/>
    </source>
</evidence>
<dbReference type="InterPro" id="IPR045123">
    <property type="entry name" value="METTL14-like"/>
</dbReference>
<dbReference type="AlphaFoldDB" id="A0AAW1MWF5"/>
<feature type="compositionally biased region" description="Basic and acidic residues" evidence="4">
    <location>
        <begin position="122"/>
        <end position="147"/>
    </location>
</feature>
<dbReference type="PROSITE" id="PS00092">
    <property type="entry name" value="N6_MTASE"/>
    <property type="match status" value="1"/>
</dbReference>
<feature type="compositionally biased region" description="Basic and acidic residues" evidence="4">
    <location>
        <begin position="12"/>
        <end position="27"/>
    </location>
</feature>
<sequence>MMDSPEQSRGYAKREVDLSLDGKREVIMDAGESEGSGKRKHKFSKSKRSSVGEDIEGFDISGKKRSSGDRNESKRQSGGSSRADIDEGDHDVKKDSSSKHVKKRQESSALEKLSNWYQDGDLENRHDGGDKSGYRSHSRSDDNERNALRKANSKFSDREGSHRRSKSKDERGRDVEDEKAIESDAYLHDRSEISRVKGGASIEEVKNKRRWDESDAPAKTEDGSTMGKSDPKSGPGSDIKHDSSYERSASSRVDTGEGKDRVSESTSGKSKSYSREERRIDSDKSKTRGRSDALEEDNKASPLSREDRVDKEKNERHREVKTSVREAGDNRDRSSNVEEDGSPWMREKTAREVGYSHRSRSPDRSGRLRHDLENSELEYDRSSSLKRKDVENDSSRDDRVKDRASNWSDRNREREGSRESWKRRHQASNDRDIELVHDRERERELSRRGRDRMDNDWVLGRAGSRKDARSEAVKASSNFASTKNYDVIEIQPKLDYGRDDPNYARRTEAVPLTDPNLTIHDESARSKDELHRTEGHMTSGDNSIVKNVDEPALMQDHNAWRDDLDGRVGRPKSQQGSFSGRPSVGQSPTGGSQSLNNNQEPSSFGRAIQQGPKGNRPGRGSRIRPIGRDNQQASIPVPLLGSPFGHLGMPPPGPMQSLNPGLSPGPGPPVPPGIFVPPFPPPVWPGNRGFDMSMLPGSPGVSPFPPGPAGQRFPPHVGTPPNPAMYFNQPGQGRGMPPNAPGPGFNSNAPIGRVNSSEKSSGGWVPPKSGGPLGKAPSRGEQNDYSQNFVDTGMRPQNFIRELELTNVEDYPKLRELIQKKDEIVDKAATPPMYYKCDLREFALSPEFFGTKFDVILVDPPWEEYVHRAPGVTDHMESWTFEDIMNLKIEAIADTPSFIFLWVGDGVGLEQGRQCLKKWGFRRCEDICWVKTNKNSATPALRHDSHTLFQHSKEHCLMGIKGTVRRSTDGHIIHANIDTDVIIAEEPPYGSTAKPDEMYRIIEHFALGRRRLELFGEDHNIRPGWLTLGKALSYSNFNSEAFVRSFADKDGKVWQGGGGRNPPPEAPHLVLTTPEIEALRPKSPMKNQQQLQQQSNSIPLTTGNSSNRRPTGNSPQNPTGFGVNQDASGSNHPAPWAPPMDGFKGPNENPFDMYGGYNMHLVPPNGEFPDFESQRMMGMM</sequence>
<name>A0AAW1MWF5_SAPOF</name>
<dbReference type="EMBL" id="JBDFQZ010000002">
    <property type="protein sequence ID" value="KAK9749422.1"/>
    <property type="molecule type" value="Genomic_DNA"/>
</dbReference>
<dbReference type="InterPro" id="IPR002052">
    <property type="entry name" value="DNA_methylase_N6_adenine_CS"/>
</dbReference>
<feature type="compositionally biased region" description="Basic residues" evidence="4">
    <location>
        <begin position="38"/>
        <end position="48"/>
    </location>
</feature>
<feature type="compositionally biased region" description="Polar residues" evidence="4">
    <location>
        <begin position="572"/>
        <end position="602"/>
    </location>
</feature>
<dbReference type="PROSITE" id="PS51592">
    <property type="entry name" value="SAM_MTA70L_2"/>
    <property type="match status" value="1"/>
</dbReference>
<evidence type="ECO:0008006" key="7">
    <source>
        <dbReference type="Google" id="ProtNLM"/>
    </source>
</evidence>